<dbReference type="Proteomes" id="UP000887116">
    <property type="component" value="Unassembled WGS sequence"/>
</dbReference>
<keyword evidence="2" id="KW-1185">Reference proteome</keyword>
<reference evidence="1" key="1">
    <citation type="submission" date="2020-07" db="EMBL/GenBank/DDBJ databases">
        <title>Multicomponent nature underlies the extraordinary mechanical properties of spider dragline silk.</title>
        <authorList>
            <person name="Kono N."/>
            <person name="Nakamura H."/>
            <person name="Mori M."/>
            <person name="Yoshida Y."/>
            <person name="Ohtoshi R."/>
            <person name="Malay A.D."/>
            <person name="Moran D.A.P."/>
            <person name="Tomita M."/>
            <person name="Numata K."/>
            <person name="Arakawa K."/>
        </authorList>
    </citation>
    <scope>NUCLEOTIDE SEQUENCE</scope>
</reference>
<comment type="caution">
    <text evidence="1">The sequence shown here is derived from an EMBL/GenBank/DDBJ whole genome shotgun (WGS) entry which is preliminary data.</text>
</comment>
<gene>
    <name evidence="1" type="primary">AVEN_67132_1</name>
    <name evidence="1" type="ORF">TNCT_225951</name>
</gene>
<sequence>MVCCTMNFYHSDKMLKASFEKIERGNAEETPYQMAGKMVAASRQCSFPHVDCCRNICLRKEHFSFPAASPFPVFHTTSFLSLPQDQNGPQRTIYYTGYSHKLEPRYVTVHRCCEGCFPIDEHGCPHKECLTELTEVCEDTRMQHCSCDERLPEPPYCPFPGKTDLTLK</sequence>
<dbReference type="EMBL" id="BMAO01029604">
    <property type="protein sequence ID" value="GFR32956.1"/>
    <property type="molecule type" value="Genomic_DNA"/>
</dbReference>
<dbReference type="AlphaFoldDB" id="A0A8X6HZH6"/>
<evidence type="ECO:0000313" key="1">
    <source>
        <dbReference type="EMBL" id="GFR32956.1"/>
    </source>
</evidence>
<evidence type="ECO:0000313" key="2">
    <source>
        <dbReference type="Proteomes" id="UP000887116"/>
    </source>
</evidence>
<organism evidence="1 2">
    <name type="scientific">Trichonephila clavata</name>
    <name type="common">Joro spider</name>
    <name type="synonym">Nephila clavata</name>
    <dbReference type="NCBI Taxonomy" id="2740835"/>
    <lineage>
        <taxon>Eukaryota</taxon>
        <taxon>Metazoa</taxon>
        <taxon>Ecdysozoa</taxon>
        <taxon>Arthropoda</taxon>
        <taxon>Chelicerata</taxon>
        <taxon>Arachnida</taxon>
        <taxon>Araneae</taxon>
        <taxon>Araneomorphae</taxon>
        <taxon>Entelegynae</taxon>
        <taxon>Araneoidea</taxon>
        <taxon>Nephilidae</taxon>
        <taxon>Trichonephila</taxon>
    </lineage>
</organism>
<proteinExistence type="predicted"/>
<protein>
    <submittedName>
        <fullName evidence="1">Uncharacterized protein</fullName>
    </submittedName>
</protein>
<dbReference type="OrthoDB" id="409374at2759"/>
<name>A0A8X6HZH6_TRICU</name>
<accession>A0A8X6HZH6</accession>